<dbReference type="InterPro" id="IPR036526">
    <property type="entry name" value="C-N_Hydrolase_sf"/>
</dbReference>
<dbReference type="OrthoDB" id="201515at2759"/>
<dbReference type="EMBL" id="JAAAUQ010001554">
    <property type="protein sequence ID" value="KAF9137497.1"/>
    <property type="molecule type" value="Genomic_DNA"/>
</dbReference>
<dbReference type="PROSITE" id="PS50263">
    <property type="entry name" value="CN_HYDROLASE"/>
    <property type="match status" value="1"/>
</dbReference>
<dbReference type="InterPro" id="IPR003010">
    <property type="entry name" value="C-N_Hydrolase"/>
</dbReference>
<comment type="caution">
    <text evidence="3">The sequence shown here is derived from an EMBL/GenBank/DDBJ whole genome shotgun (WGS) entry which is preliminary data.</text>
</comment>
<protein>
    <submittedName>
        <fullName evidence="3">Carbon-nitrogen hydrolase</fullName>
    </submittedName>
</protein>
<sequence length="350" mass="39383">MKIACLQFAPVLGEVQRNIDHATSMIAKLKPEDVDVLVLPEMAFTGYVFTSKDHIRPYLEDAETGPSIKWAKAQAIRLNAHVQVGYPEKRVVNKTEPFKEEYYNSVAFVSPQGVLLKTYAKHFLYYTDENWAEEGPSFESMPIEGLGQVGFGICMDVNPYQFKTPFSEFEFSSFHFGARSKLLLCSMAWNKGEEAPKKEKVVPKSKSAKSKARLENEQKQTSESADVPRAAETEGSENNGDDSVEAEDEDEEWEDELDEEEIKRQALELQYETIHYWAVRMSPFYKQQQQAAGKEPFLETYLAIANRLGTESGVLFVGSSCVIKLTKEGPELVGALSSDKEGILLVETTD</sequence>
<feature type="compositionally biased region" description="Acidic residues" evidence="1">
    <location>
        <begin position="239"/>
        <end position="260"/>
    </location>
</feature>
<reference evidence="3" key="1">
    <citation type="journal article" date="2020" name="Fungal Divers.">
        <title>Resolving the Mortierellaceae phylogeny through synthesis of multi-gene phylogenetics and phylogenomics.</title>
        <authorList>
            <person name="Vandepol N."/>
            <person name="Liber J."/>
            <person name="Desiro A."/>
            <person name="Na H."/>
            <person name="Kennedy M."/>
            <person name="Barry K."/>
            <person name="Grigoriev I.V."/>
            <person name="Miller A.N."/>
            <person name="O'Donnell K."/>
            <person name="Stajich J.E."/>
            <person name="Bonito G."/>
        </authorList>
    </citation>
    <scope>NUCLEOTIDE SEQUENCE</scope>
    <source>
        <strain evidence="3">NRRL 6426</strain>
    </source>
</reference>
<dbReference type="GO" id="GO:0030163">
    <property type="term" value="P:protein catabolic process"/>
    <property type="evidence" value="ECO:0007669"/>
    <property type="project" value="TreeGrafter"/>
</dbReference>
<keyword evidence="3" id="KW-0378">Hydrolase</keyword>
<dbReference type="PANTHER" id="PTHR11750">
    <property type="entry name" value="PROTEIN N-TERMINAL AMIDASE"/>
    <property type="match status" value="1"/>
</dbReference>
<accession>A0A9P5RN89</accession>
<feature type="domain" description="CN hydrolase" evidence="2">
    <location>
        <begin position="1"/>
        <end position="350"/>
    </location>
</feature>
<evidence type="ECO:0000256" key="1">
    <source>
        <dbReference type="SAM" id="MobiDB-lite"/>
    </source>
</evidence>
<dbReference type="AlphaFoldDB" id="A0A9P5RN89"/>
<dbReference type="PANTHER" id="PTHR11750:SF26">
    <property type="entry name" value="PROTEIN N-TERMINAL AMIDASE"/>
    <property type="match status" value="1"/>
</dbReference>
<evidence type="ECO:0000313" key="3">
    <source>
        <dbReference type="EMBL" id="KAF9137497.1"/>
    </source>
</evidence>
<dbReference type="Proteomes" id="UP000748756">
    <property type="component" value="Unassembled WGS sequence"/>
</dbReference>
<evidence type="ECO:0000259" key="2">
    <source>
        <dbReference type="PROSITE" id="PS50263"/>
    </source>
</evidence>
<keyword evidence="4" id="KW-1185">Reference proteome</keyword>
<feature type="region of interest" description="Disordered" evidence="1">
    <location>
        <begin position="196"/>
        <end position="260"/>
    </location>
</feature>
<dbReference type="GO" id="GO:0070773">
    <property type="term" value="F:protein-N-terminal glutamine amidohydrolase activity"/>
    <property type="evidence" value="ECO:0007669"/>
    <property type="project" value="InterPro"/>
</dbReference>
<dbReference type="SUPFAM" id="SSF56317">
    <property type="entry name" value="Carbon-nitrogen hydrolase"/>
    <property type="match status" value="1"/>
</dbReference>
<name>A0A9P5RN89_9FUNG</name>
<dbReference type="GO" id="GO:0008418">
    <property type="term" value="F:protein-N-terminal asparagine amidohydrolase activity"/>
    <property type="evidence" value="ECO:0007669"/>
    <property type="project" value="InterPro"/>
</dbReference>
<dbReference type="Pfam" id="PF00795">
    <property type="entry name" value="CN_hydrolase"/>
    <property type="match status" value="1"/>
</dbReference>
<proteinExistence type="predicted"/>
<evidence type="ECO:0000313" key="4">
    <source>
        <dbReference type="Proteomes" id="UP000748756"/>
    </source>
</evidence>
<dbReference type="InterPro" id="IPR039703">
    <property type="entry name" value="Nta1"/>
</dbReference>
<dbReference type="Gene3D" id="3.60.110.10">
    <property type="entry name" value="Carbon-nitrogen hydrolase"/>
    <property type="match status" value="1"/>
</dbReference>
<organism evidence="3 4">
    <name type="scientific">Linnemannia schmuckeri</name>
    <dbReference type="NCBI Taxonomy" id="64567"/>
    <lineage>
        <taxon>Eukaryota</taxon>
        <taxon>Fungi</taxon>
        <taxon>Fungi incertae sedis</taxon>
        <taxon>Mucoromycota</taxon>
        <taxon>Mortierellomycotina</taxon>
        <taxon>Mortierellomycetes</taxon>
        <taxon>Mortierellales</taxon>
        <taxon>Mortierellaceae</taxon>
        <taxon>Linnemannia</taxon>
    </lineage>
</organism>
<gene>
    <name evidence="3" type="primary">NTA1</name>
    <name evidence="3" type="ORF">BG015_002699</name>
</gene>